<dbReference type="FunFam" id="1.10.287.130:FF:000001">
    <property type="entry name" value="Two-component sensor histidine kinase"/>
    <property type="match status" value="1"/>
</dbReference>
<feature type="domain" description="PAC" evidence="15">
    <location>
        <begin position="338"/>
        <end position="392"/>
    </location>
</feature>
<dbReference type="InterPro" id="IPR036097">
    <property type="entry name" value="HisK_dim/P_sf"/>
</dbReference>
<dbReference type="RefSeq" id="WP_281796446.1">
    <property type="nucleotide sequence ID" value="NZ_BSDR01000001.1"/>
</dbReference>
<dbReference type="CDD" id="cd16922">
    <property type="entry name" value="HATPase_EvgS-ArcB-TorS-like"/>
    <property type="match status" value="1"/>
</dbReference>
<evidence type="ECO:0000259" key="14">
    <source>
        <dbReference type="PROSITE" id="PS50109"/>
    </source>
</evidence>
<dbReference type="InterPro" id="IPR000700">
    <property type="entry name" value="PAS-assoc_C"/>
</dbReference>
<evidence type="ECO:0000256" key="9">
    <source>
        <dbReference type="ARBA" id="ARBA00022777"/>
    </source>
</evidence>
<dbReference type="Pfam" id="PF00512">
    <property type="entry name" value="HisKA"/>
    <property type="match status" value="1"/>
</dbReference>
<evidence type="ECO:0000256" key="1">
    <source>
        <dbReference type="ARBA" id="ARBA00000085"/>
    </source>
</evidence>
<name>A0A9W6LB06_9BACT</name>
<keyword evidence="6" id="KW-0597">Phosphoprotein</keyword>
<dbReference type="Pfam" id="PF02518">
    <property type="entry name" value="HATPase_c"/>
    <property type="match status" value="1"/>
</dbReference>
<keyword evidence="18" id="KW-1185">Reference proteome</keyword>
<evidence type="ECO:0000259" key="16">
    <source>
        <dbReference type="PROSITE" id="PS50885"/>
    </source>
</evidence>
<dbReference type="PROSITE" id="PS50113">
    <property type="entry name" value="PAC"/>
    <property type="match status" value="1"/>
</dbReference>
<dbReference type="PANTHER" id="PTHR42878">
    <property type="entry name" value="TWO-COMPONENT HISTIDINE KINASE"/>
    <property type="match status" value="1"/>
</dbReference>
<dbReference type="PROSITE" id="PS50885">
    <property type="entry name" value="HAMP"/>
    <property type="match status" value="1"/>
</dbReference>
<gene>
    <name evidence="17" type="ORF">DAMNIGENAA_36440</name>
</gene>
<evidence type="ECO:0000256" key="11">
    <source>
        <dbReference type="ARBA" id="ARBA00023012"/>
    </source>
</evidence>
<proteinExistence type="predicted"/>
<sequence>MLLKKKILIGYGVAFALMGLVVAWAVVNLISLGKATDAILRENYRSILAAENMVDTLERQDSAILLIFLGDTRKGISQFQESEAMFLQWLARAKDNITIKGEGELVESIDADYAKYRQRLSELTDLPGTQAPPLEYPLSAYHQSIYPFFAQIREACVRLRNLNEETMYDASLRAGRVAGQAIWSTLLVSSSGMIIALIFSLWLAERIVRPLRRFMDASRKISSGDYTVQVPVETSDELGRLAGEFNQMAARLERYHEMNIEEIISEKSKGEAILASIEDGLVVFDTDLRLKGINPASRRILNLEAAEYTALRCRDILPSSNVCDLIEKIVETGLQPSIPEEQRIVTLSEGKLLRHYLFSVTPIRGKERNLLGIVLLLRDVTRLKEVERLKSEFVMAASHELRTPLTSMGMSIDLLLEHAAHGLAEKDRELLFAAHEEVHRMKALVNDLLDLSKIEAGRIDLEFESVPVQILFENVQTVFKGQLEKEQVVLKLELPRDLPHIRADANKITWVLTNLVSNALRYVDKGGNIQLMAGRMGPYIHLSVQDDGPGIPQEYQTKIFEKFVQVKGQESGGTGLGLAICKEIVRAHGGAIWVESVPGQGSTFTFTVPVVQ</sequence>
<dbReference type="Gene3D" id="1.10.287.130">
    <property type="match status" value="1"/>
</dbReference>
<keyword evidence="10" id="KW-0067">ATP-binding</keyword>
<dbReference type="EMBL" id="BSDR01000001">
    <property type="protein sequence ID" value="GLI36211.1"/>
    <property type="molecule type" value="Genomic_DNA"/>
</dbReference>
<dbReference type="SUPFAM" id="SSF55785">
    <property type="entry name" value="PYP-like sensor domain (PAS domain)"/>
    <property type="match status" value="1"/>
</dbReference>
<dbReference type="PRINTS" id="PR00344">
    <property type="entry name" value="BCTRLSENSOR"/>
</dbReference>
<keyword evidence="9 17" id="KW-0418">Kinase</keyword>
<comment type="caution">
    <text evidence="17">The sequence shown here is derived from an EMBL/GenBank/DDBJ whole genome shotgun (WGS) entry which is preliminary data.</text>
</comment>
<keyword evidence="12 13" id="KW-0472">Membrane</keyword>
<feature type="domain" description="HAMP" evidence="16">
    <location>
        <begin position="205"/>
        <end position="257"/>
    </location>
</feature>
<dbReference type="SUPFAM" id="SSF158472">
    <property type="entry name" value="HAMP domain-like"/>
    <property type="match status" value="1"/>
</dbReference>
<evidence type="ECO:0000313" key="18">
    <source>
        <dbReference type="Proteomes" id="UP001144372"/>
    </source>
</evidence>
<dbReference type="InterPro" id="IPR004358">
    <property type="entry name" value="Sig_transdc_His_kin-like_C"/>
</dbReference>
<dbReference type="GO" id="GO:0005524">
    <property type="term" value="F:ATP binding"/>
    <property type="evidence" value="ECO:0007669"/>
    <property type="project" value="UniProtKB-KW"/>
</dbReference>
<feature type="domain" description="Histidine kinase" evidence="14">
    <location>
        <begin position="396"/>
        <end position="612"/>
    </location>
</feature>
<dbReference type="Gene3D" id="6.10.340.10">
    <property type="match status" value="1"/>
</dbReference>
<feature type="transmembrane region" description="Helical" evidence="13">
    <location>
        <begin position="181"/>
        <end position="204"/>
    </location>
</feature>
<dbReference type="InterPro" id="IPR003660">
    <property type="entry name" value="HAMP_dom"/>
</dbReference>
<evidence type="ECO:0000256" key="5">
    <source>
        <dbReference type="ARBA" id="ARBA00022475"/>
    </source>
</evidence>
<keyword evidence="11" id="KW-0902">Two-component regulatory system</keyword>
<dbReference type="Pfam" id="PF00672">
    <property type="entry name" value="HAMP"/>
    <property type="match status" value="1"/>
</dbReference>
<comment type="subcellular location">
    <subcellularLocation>
        <location evidence="2">Cell membrane</location>
    </subcellularLocation>
    <subcellularLocation>
        <location evidence="3">Membrane raft</location>
        <topology evidence="3">Multi-pass membrane protein</topology>
    </subcellularLocation>
</comment>
<dbReference type="Gene3D" id="3.30.450.20">
    <property type="entry name" value="PAS domain"/>
    <property type="match status" value="1"/>
</dbReference>
<feature type="transmembrane region" description="Helical" evidence="13">
    <location>
        <begin position="7"/>
        <end position="27"/>
    </location>
</feature>
<evidence type="ECO:0000256" key="7">
    <source>
        <dbReference type="ARBA" id="ARBA00022679"/>
    </source>
</evidence>
<protein>
    <recommendedName>
        <fullName evidence="4">histidine kinase</fullName>
        <ecNumber evidence="4">2.7.13.3</ecNumber>
    </recommendedName>
</protein>
<dbReference type="InterPro" id="IPR050351">
    <property type="entry name" value="BphY/WalK/GraS-like"/>
</dbReference>
<dbReference type="CDD" id="cd00082">
    <property type="entry name" value="HisKA"/>
    <property type="match status" value="1"/>
</dbReference>
<dbReference type="InterPro" id="IPR035965">
    <property type="entry name" value="PAS-like_dom_sf"/>
</dbReference>
<dbReference type="CDD" id="cd06225">
    <property type="entry name" value="HAMP"/>
    <property type="match status" value="1"/>
</dbReference>
<dbReference type="SMART" id="SM00387">
    <property type="entry name" value="HATPase_c"/>
    <property type="match status" value="1"/>
</dbReference>
<dbReference type="GO" id="GO:0005886">
    <property type="term" value="C:plasma membrane"/>
    <property type="evidence" value="ECO:0007669"/>
    <property type="project" value="UniProtKB-SubCell"/>
</dbReference>
<dbReference type="InterPro" id="IPR003661">
    <property type="entry name" value="HisK_dim/P_dom"/>
</dbReference>
<dbReference type="Gene3D" id="3.30.565.10">
    <property type="entry name" value="Histidine kinase-like ATPase, C-terminal domain"/>
    <property type="match status" value="1"/>
</dbReference>
<evidence type="ECO:0000256" key="6">
    <source>
        <dbReference type="ARBA" id="ARBA00022553"/>
    </source>
</evidence>
<dbReference type="SUPFAM" id="SSF55874">
    <property type="entry name" value="ATPase domain of HSP90 chaperone/DNA topoisomerase II/histidine kinase"/>
    <property type="match status" value="1"/>
</dbReference>
<dbReference type="Proteomes" id="UP001144372">
    <property type="component" value="Unassembled WGS sequence"/>
</dbReference>
<dbReference type="FunFam" id="3.30.565.10:FF:000023">
    <property type="entry name" value="PAS domain-containing sensor histidine kinase"/>
    <property type="match status" value="1"/>
</dbReference>
<accession>A0A9W6LB06</accession>
<evidence type="ECO:0000256" key="12">
    <source>
        <dbReference type="ARBA" id="ARBA00023136"/>
    </source>
</evidence>
<organism evidence="17 18">
    <name type="scientific">Desulforhabdus amnigena</name>
    <dbReference type="NCBI Taxonomy" id="40218"/>
    <lineage>
        <taxon>Bacteria</taxon>
        <taxon>Pseudomonadati</taxon>
        <taxon>Thermodesulfobacteriota</taxon>
        <taxon>Syntrophobacteria</taxon>
        <taxon>Syntrophobacterales</taxon>
        <taxon>Syntrophobacteraceae</taxon>
        <taxon>Desulforhabdus</taxon>
    </lineage>
</organism>
<comment type="catalytic activity">
    <reaction evidence="1">
        <text>ATP + protein L-histidine = ADP + protein N-phospho-L-histidine.</text>
        <dbReference type="EC" id="2.7.13.3"/>
    </reaction>
</comment>
<dbReference type="PROSITE" id="PS50109">
    <property type="entry name" value="HIS_KIN"/>
    <property type="match status" value="1"/>
</dbReference>
<dbReference type="GO" id="GO:0000155">
    <property type="term" value="F:phosphorelay sensor kinase activity"/>
    <property type="evidence" value="ECO:0007669"/>
    <property type="project" value="InterPro"/>
</dbReference>
<dbReference type="InterPro" id="IPR036890">
    <property type="entry name" value="HATPase_C_sf"/>
</dbReference>
<dbReference type="SMART" id="SM00388">
    <property type="entry name" value="HisKA"/>
    <property type="match status" value="1"/>
</dbReference>
<evidence type="ECO:0000256" key="3">
    <source>
        <dbReference type="ARBA" id="ARBA00004314"/>
    </source>
</evidence>
<evidence type="ECO:0000256" key="13">
    <source>
        <dbReference type="SAM" id="Phobius"/>
    </source>
</evidence>
<keyword evidence="13" id="KW-1133">Transmembrane helix</keyword>
<dbReference type="Pfam" id="PF08448">
    <property type="entry name" value="PAS_4"/>
    <property type="match status" value="1"/>
</dbReference>
<keyword evidence="13" id="KW-0812">Transmembrane</keyword>
<dbReference type="GO" id="GO:0045121">
    <property type="term" value="C:membrane raft"/>
    <property type="evidence" value="ECO:0007669"/>
    <property type="project" value="UniProtKB-SubCell"/>
</dbReference>
<evidence type="ECO:0000256" key="8">
    <source>
        <dbReference type="ARBA" id="ARBA00022741"/>
    </source>
</evidence>
<dbReference type="GO" id="GO:0007234">
    <property type="term" value="P:osmosensory signaling via phosphorelay pathway"/>
    <property type="evidence" value="ECO:0007669"/>
    <property type="project" value="TreeGrafter"/>
</dbReference>
<dbReference type="InterPro" id="IPR003594">
    <property type="entry name" value="HATPase_dom"/>
</dbReference>
<dbReference type="EC" id="2.7.13.3" evidence="4"/>
<evidence type="ECO:0000256" key="2">
    <source>
        <dbReference type="ARBA" id="ARBA00004236"/>
    </source>
</evidence>
<keyword evidence="5" id="KW-1003">Cell membrane</keyword>
<dbReference type="AlphaFoldDB" id="A0A9W6LB06"/>
<evidence type="ECO:0000313" key="17">
    <source>
        <dbReference type="EMBL" id="GLI36211.1"/>
    </source>
</evidence>
<dbReference type="GO" id="GO:0030295">
    <property type="term" value="F:protein kinase activator activity"/>
    <property type="evidence" value="ECO:0007669"/>
    <property type="project" value="TreeGrafter"/>
</dbReference>
<dbReference type="SMART" id="SM00304">
    <property type="entry name" value="HAMP"/>
    <property type="match status" value="1"/>
</dbReference>
<evidence type="ECO:0000256" key="4">
    <source>
        <dbReference type="ARBA" id="ARBA00012438"/>
    </source>
</evidence>
<dbReference type="GO" id="GO:0000156">
    <property type="term" value="F:phosphorelay response regulator activity"/>
    <property type="evidence" value="ECO:0007669"/>
    <property type="project" value="TreeGrafter"/>
</dbReference>
<keyword evidence="8" id="KW-0547">Nucleotide-binding</keyword>
<keyword evidence="7" id="KW-0808">Transferase</keyword>
<evidence type="ECO:0000259" key="15">
    <source>
        <dbReference type="PROSITE" id="PS50113"/>
    </source>
</evidence>
<dbReference type="PANTHER" id="PTHR42878:SF7">
    <property type="entry name" value="SENSOR HISTIDINE KINASE GLRK"/>
    <property type="match status" value="1"/>
</dbReference>
<reference evidence="17" key="1">
    <citation type="submission" date="2022-12" db="EMBL/GenBank/DDBJ databases">
        <title>Reference genome sequencing for broad-spectrum identification of bacterial and archaeal isolates by mass spectrometry.</title>
        <authorList>
            <person name="Sekiguchi Y."/>
            <person name="Tourlousse D.M."/>
        </authorList>
    </citation>
    <scope>NUCLEOTIDE SEQUENCE</scope>
    <source>
        <strain evidence="17">ASRB1</strain>
    </source>
</reference>
<evidence type="ECO:0000256" key="10">
    <source>
        <dbReference type="ARBA" id="ARBA00022840"/>
    </source>
</evidence>
<dbReference type="SUPFAM" id="SSF47384">
    <property type="entry name" value="Homodimeric domain of signal transducing histidine kinase"/>
    <property type="match status" value="1"/>
</dbReference>
<dbReference type="InterPro" id="IPR005467">
    <property type="entry name" value="His_kinase_dom"/>
</dbReference>
<dbReference type="InterPro" id="IPR013656">
    <property type="entry name" value="PAS_4"/>
</dbReference>